<evidence type="ECO:0000256" key="2">
    <source>
        <dbReference type="ARBA" id="ARBA00023033"/>
    </source>
</evidence>
<proteinExistence type="inferred from homology"/>
<dbReference type="OrthoDB" id="1055148at2759"/>
<dbReference type="GO" id="GO:0005506">
    <property type="term" value="F:iron ion binding"/>
    <property type="evidence" value="ECO:0007669"/>
    <property type="project" value="InterPro"/>
</dbReference>
<feature type="domain" description="FAD-binding" evidence="4">
    <location>
        <begin position="11"/>
        <end position="93"/>
    </location>
</feature>
<dbReference type="AlphaFoldDB" id="A0A3L6PXJ2"/>
<keyword evidence="6" id="KW-1185">Reference proteome</keyword>
<dbReference type="PROSITE" id="PS00086">
    <property type="entry name" value="CYTOCHROME_P450"/>
    <property type="match status" value="1"/>
</dbReference>
<dbReference type="GO" id="GO:0004497">
    <property type="term" value="F:monooxygenase activity"/>
    <property type="evidence" value="ECO:0007669"/>
    <property type="project" value="UniProtKB-KW"/>
</dbReference>
<dbReference type="InterPro" id="IPR044560">
    <property type="entry name" value="MOase"/>
</dbReference>
<dbReference type="EMBL" id="PQIB02000015">
    <property type="protein sequence ID" value="RLM66388.1"/>
    <property type="molecule type" value="Genomic_DNA"/>
</dbReference>
<feature type="domain" description="FAD-binding" evidence="4">
    <location>
        <begin position="252"/>
        <end position="301"/>
    </location>
</feature>
<dbReference type="PANTHER" id="PTHR45934:SF2">
    <property type="entry name" value="MONOOXYGENASE 1"/>
    <property type="match status" value="1"/>
</dbReference>
<dbReference type="InterPro" id="IPR036188">
    <property type="entry name" value="FAD/NAD-bd_sf"/>
</dbReference>
<gene>
    <name evidence="5" type="ORF">C2845_PM16G08670</name>
</gene>
<evidence type="ECO:0000259" key="4">
    <source>
        <dbReference type="Pfam" id="PF01494"/>
    </source>
</evidence>
<dbReference type="GO" id="GO:0016705">
    <property type="term" value="F:oxidoreductase activity, acting on paired donors, with incorporation or reduction of molecular oxygen"/>
    <property type="evidence" value="ECO:0007669"/>
    <property type="project" value="InterPro"/>
</dbReference>
<dbReference type="SUPFAM" id="SSF51905">
    <property type="entry name" value="FAD/NAD(P)-binding domain"/>
    <property type="match status" value="1"/>
</dbReference>
<dbReference type="Gene3D" id="3.50.50.60">
    <property type="entry name" value="FAD/NAD(P)-binding domain"/>
    <property type="match status" value="2"/>
</dbReference>
<accession>A0A3L6PXJ2</accession>
<organism evidence="5 6">
    <name type="scientific">Panicum miliaceum</name>
    <name type="common">Proso millet</name>
    <name type="synonym">Broomcorn millet</name>
    <dbReference type="NCBI Taxonomy" id="4540"/>
    <lineage>
        <taxon>Eukaryota</taxon>
        <taxon>Viridiplantae</taxon>
        <taxon>Streptophyta</taxon>
        <taxon>Embryophyta</taxon>
        <taxon>Tracheophyta</taxon>
        <taxon>Spermatophyta</taxon>
        <taxon>Magnoliopsida</taxon>
        <taxon>Liliopsida</taxon>
        <taxon>Poales</taxon>
        <taxon>Poaceae</taxon>
        <taxon>PACMAD clade</taxon>
        <taxon>Panicoideae</taxon>
        <taxon>Panicodae</taxon>
        <taxon>Paniceae</taxon>
        <taxon>Panicinae</taxon>
        <taxon>Panicum</taxon>
        <taxon>Panicum sect. Panicum</taxon>
    </lineage>
</organism>
<dbReference type="Pfam" id="PF00067">
    <property type="entry name" value="p450"/>
    <property type="match status" value="1"/>
</dbReference>
<comment type="caution">
    <text evidence="5">The sequence shown here is derived from an EMBL/GenBank/DDBJ whole genome shotgun (WGS) entry which is preliminary data.</text>
</comment>
<evidence type="ECO:0000313" key="6">
    <source>
        <dbReference type="Proteomes" id="UP000275267"/>
    </source>
</evidence>
<keyword evidence="1" id="KW-0560">Oxidoreductase</keyword>
<dbReference type="Gene3D" id="1.10.630.10">
    <property type="entry name" value="Cytochrome P450"/>
    <property type="match status" value="1"/>
</dbReference>
<dbReference type="InterPro" id="IPR001128">
    <property type="entry name" value="Cyt_P450"/>
</dbReference>
<evidence type="ECO:0000256" key="1">
    <source>
        <dbReference type="ARBA" id="ARBA00023002"/>
    </source>
</evidence>
<dbReference type="InterPro" id="IPR036396">
    <property type="entry name" value="Cyt_P450_sf"/>
</dbReference>
<dbReference type="STRING" id="4540.A0A3L6PXJ2"/>
<dbReference type="InterPro" id="IPR017972">
    <property type="entry name" value="Cyt_P450_CS"/>
</dbReference>
<dbReference type="PANTHER" id="PTHR45934">
    <property type="entry name" value="FAD/NAD(P)-BINDING OXIDOREDUCTASE FAMILY PROTEIN"/>
    <property type="match status" value="1"/>
</dbReference>
<dbReference type="GO" id="GO:0071949">
    <property type="term" value="F:FAD binding"/>
    <property type="evidence" value="ECO:0007669"/>
    <property type="project" value="InterPro"/>
</dbReference>
<dbReference type="PRINTS" id="PR00385">
    <property type="entry name" value="P450"/>
</dbReference>
<dbReference type="SUPFAM" id="SSF48264">
    <property type="entry name" value="Cytochrome P450"/>
    <property type="match status" value="1"/>
</dbReference>
<evidence type="ECO:0000256" key="3">
    <source>
        <dbReference type="ARBA" id="ARBA00024018"/>
    </source>
</evidence>
<dbReference type="PRINTS" id="PR00463">
    <property type="entry name" value="EP450I"/>
</dbReference>
<keyword evidence="2" id="KW-0503">Monooxygenase</keyword>
<protein>
    <submittedName>
        <fullName evidence="5">Cytochrome P450 89A2-like</fullName>
    </submittedName>
</protein>
<comment type="similarity">
    <text evidence="3">Belongs to the 3-hydroxybenzoate 6-hydroxylase family.</text>
</comment>
<dbReference type="Pfam" id="PF01494">
    <property type="entry name" value="FAD_binding_3"/>
    <property type="match status" value="2"/>
</dbReference>
<evidence type="ECO:0000313" key="5">
    <source>
        <dbReference type="EMBL" id="RLM66388.1"/>
    </source>
</evidence>
<name>A0A3L6PXJ2_PANMI</name>
<reference evidence="6" key="1">
    <citation type="journal article" date="2019" name="Nat. Commun.">
        <title>The genome of broomcorn millet.</title>
        <authorList>
            <person name="Zou C."/>
            <person name="Miki D."/>
            <person name="Li D."/>
            <person name="Tang Q."/>
            <person name="Xiao L."/>
            <person name="Rajput S."/>
            <person name="Deng P."/>
            <person name="Jia W."/>
            <person name="Huang R."/>
            <person name="Zhang M."/>
            <person name="Sun Y."/>
            <person name="Hu J."/>
            <person name="Fu X."/>
            <person name="Schnable P.S."/>
            <person name="Li F."/>
            <person name="Zhang H."/>
            <person name="Feng B."/>
            <person name="Zhu X."/>
            <person name="Liu R."/>
            <person name="Schnable J.C."/>
            <person name="Zhu J.-K."/>
            <person name="Zhang H."/>
        </authorList>
    </citation>
    <scope>NUCLEOTIDE SEQUENCE [LARGE SCALE GENOMIC DNA]</scope>
</reference>
<sequence>MAAGADEIHGIIIVGGGICGLATALALHRKGISSLVLERAETLRATGAGIGIQVNGWRALDQLEVGNELRKLAMPLSGSACRMDKRDIHDSSRAIKVPIRTEFRCLKRSDLLETLAKHLPVGSIRFGCQVEAISLEPITRFPVVSGNDGTSIKAKHAVFAIYPEGHNFANRFQQLIGDGVNFRLIPIDDKIVSFNAIHLQPSKADCSTISRNMELIQLVTLQRMQGFPEEIIDLVRHCDTASLSFTQFCYRAPWHMAFETFQQGTVTVAGDAMHVMGSFLGQGGACGLEDTVVLARCLARTTMSEGVNHSGDDRKLGKSIENGLRLYVKERRWRILMLSFQTFLMGVLVAASSGFKKVLATTVLAVLFRSNCKPKEHTRNSRTPLTRAVPTPGPTHSHWKSWAEWIVEAQARLRRGRSTRRGLSIHVTDRAVTRRALVQHSAAFLDRPATSVPSTILTRSRHHNVLSAPYGPYWRAVRGHVAAGALHPSRLGQLGDLVRALRSGAPAGESLHFAVFSVIAEMCFGEDVVYELGEARLRAILRFQRDLLLALPSFWVFVKYPRIGRLLYTSRWRQLLALRRQQEVSFLPLVAEVRNRKTKARHGSTFTAYVESLRELRVHEDGDRAVTDGELVSLISEFLGAGTESTASALEWTMDNLVKHPEPQRKLRLEVDAVVGSSRDRTVEAADLSRMPYLKAVVLERLRRHPPVPFVLRHVRGRDADAAAGALGVPRLPGGGATVNFLVGKIGRDPAAMMPFGAGRRICPGLAPVVFYLEYFVANLAREFERWEADGEEVDLAEFHGSFFTLMDRPLRARLVPQDAAAAAAARPAK</sequence>
<dbReference type="InterPro" id="IPR002401">
    <property type="entry name" value="Cyt_P450_E_grp-I"/>
</dbReference>
<dbReference type="GO" id="GO:0020037">
    <property type="term" value="F:heme binding"/>
    <property type="evidence" value="ECO:0007669"/>
    <property type="project" value="InterPro"/>
</dbReference>
<dbReference type="Proteomes" id="UP000275267">
    <property type="component" value="Unassembled WGS sequence"/>
</dbReference>
<dbReference type="InterPro" id="IPR002938">
    <property type="entry name" value="FAD-bd"/>
</dbReference>